<feature type="region of interest" description="Disordered" evidence="1">
    <location>
        <begin position="110"/>
        <end position="129"/>
    </location>
</feature>
<dbReference type="EMBL" id="VVIM01000001">
    <property type="protein sequence ID" value="KAB0805435.1"/>
    <property type="molecule type" value="Genomic_DNA"/>
</dbReference>
<comment type="caution">
    <text evidence="3">The sequence shown here is derived from an EMBL/GenBank/DDBJ whole genome shotgun (WGS) entry which is preliminary data.</text>
</comment>
<protein>
    <recommendedName>
        <fullName evidence="2">DUF8207 domain-containing protein</fullName>
    </recommendedName>
</protein>
<evidence type="ECO:0000313" key="3">
    <source>
        <dbReference type="EMBL" id="KAB0805435.1"/>
    </source>
</evidence>
<dbReference type="PANTHER" id="PTHR35374">
    <property type="entry name" value="CYCLIN-DEPENDENT KINASE 11A-LIKE"/>
    <property type="match status" value="1"/>
</dbReference>
<evidence type="ECO:0000313" key="4">
    <source>
        <dbReference type="Proteomes" id="UP000327044"/>
    </source>
</evidence>
<evidence type="ECO:0000259" key="2">
    <source>
        <dbReference type="Pfam" id="PF26634"/>
    </source>
</evidence>
<feature type="domain" description="DUF8207" evidence="2">
    <location>
        <begin position="161"/>
        <end position="259"/>
    </location>
</feature>
<dbReference type="AlphaFoldDB" id="A0A5N4B756"/>
<name>A0A5N4B756_PHOPY</name>
<organism evidence="3 4">
    <name type="scientific">Photinus pyralis</name>
    <name type="common">Common eastern firefly</name>
    <name type="synonym">Lampyris pyralis</name>
    <dbReference type="NCBI Taxonomy" id="7054"/>
    <lineage>
        <taxon>Eukaryota</taxon>
        <taxon>Metazoa</taxon>
        <taxon>Ecdysozoa</taxon>
        <taxon>Arthropoda</taxon>
        <taxon>Hexapoda</taxon>
        <taxon>Insecta</taxon>
        <taxon>Pterygota</taxon>
        <taxon>Neoptera</taxon>
        <taxon>Endopterygota</taxon>
        <taxon>Coleoptera</taxon>
        <taxon>Polyphaga</taxon>
        <taxon>Elateriformia</taxon>
        <taxon>Elateroidea</taxon>
        <taxon>Lampyridae</taxon>
        <taxon>Lampyrinae</taxon>
        <taxon>Photinus</taxon>
    </lineage>
</organism>
<reference evidence="3 4" key="1">
    <citation type="journal article" date="2018" name="Elife">
        <title>Firefly genomes illuminate parallel origins of bioluminescence in beetles.</title>
        <authorList>
            <person name="Fallon T.R."/>
            <person name="Lower S.E."/>
            <person name="Chang C.H."/>
            <person name="Bessho-Uehara M."/>
            <person name="Martin G.J."/>
            <person name="Bewick A.J."/>
            <person name="Behringer M."/>
            <person name="Debat H.J."/>
            <person name="Wong I."/>
            <person name="Day J.C."/>
            <person name="Suvorov A."/>
            <person name="Silva C.J."/>
            <person name="Stanger-Hall K.F."/>
            <person name="Hall D.W."/>
            <person name="Schmitz R.J."/>
            <person name="Nelson D.R."/>
            <person name="Lewis S.M."/>
            <person name="Shigenobu S."/>
            <person name="Bybee S.M."/>
            <person name="Larracuente A.M."/>
            <person name="Oba Y."/>
            <person name="Weng J.K."/>
        </authorList>
    </citation>
    <scope>NUCLEOTIDE SEQUENCE [LARGE SCALE GENOMIC DNA]</scope>
    <source>
        <strain evidence="3">1611_PpyrPB1</strain>
        <tissue evidence="3">Whole body</tissue>
    </source>
</reference>
<dbReference type="PANTHER" id="PTHR35374:SF1">
    <property type="entry name" value="PROTEIN KINASE DOMAIN-CONTAINING PROTEIN"/>
    <property type="match status" value="1"/>
</dbReference>
<evidence type="ECO:0000256" key="1">
    <source>
        <dbReference type="SAM" id="MobiDB-lite"/>
    </source>
</evidence>
<accession>A0A5N4B756</accession>
<proteinExistence type="predicted"/>
<keyword evidence="4" id="KW-1185">Reference proteome</keyword>
<feature type="compositionally biased region" description="Acidic residues" evidence="1">
    <location>
        <begin position="110"/>
        <end position="120"/>
    </location>
</feature>
<gene>
    <name evidence="3" type="ORF">PPYR_02405</name>
</gene>
<dbReference type="InterPro" id="IPR058520">
    <property type="entry name" value="DUF8207"/>
</dbReference>
<dbReference type="InParanoid" id="A0A5N4B756"/>
<dbReference type="Proteomes" id="UP000327044">
    <property type="component" value="Unassembled WGS sequence"/>
</dbReference>
<sequence length="322" mass="37348">MRAVKMNAQDQAIKRKLTKTRSEIKRKLAALKRGETETLRLVEETYKPIVDPLKTLAKQELKKQALTPKVENKIEYESTPMQEQFATPRRTENTAVRKRISFPPDISEIALDEEENDEAEETTRSISNLSQLHDDQQFLDQYHHLPRHYIDRMIKDATGEVDHVHGLRYDSEFKEWAIGDSIVQFEGPDINIKNTLYTGTPGLYELLVLKKPHNYSFKDSQSYKDILLATNAYKRNYDPRQQIMGTKSHKYVNIVKPLLSEHFGAGVKEVNNKQKEYVYWNTPHELVERLRLLHASQAAGHTGHNNEILSIEEELREEGIIA</sequence>
<dbReference type="Pfam" id="PF26634">
    <property type="entry name" value="DUF8207"/>
    <property type="match status" value="1"/>
</dbReference>